<feature type="compositionally biased region" description="Polar residues" evidence="1">
    <location>
        <begin position="323"/>
        <end position="334"/>
    </location>
</feature>
<evidence type="ECO:0000256" key="1">
    <source>
        <dbReference type="SAM" id="MobiDB-lite"/>
    </source>
</evidence>
<organism evidence="2 3">
    <name type="scientific">Pseudo-nitzschia multistriata</name>
    <dbReference type="NCBI Taxonomy" id="183589"/>
    <lineage>
        <taxon>Eukaryota</taxon>
        <taxon>Sar</taxon>
        <taxon>Stramenopiles</taxon>
        <taxon>Ochrophyta</taxon>
        <taxon>Bacillariophyta</taxon>
        <taxon>Bacillariophyceae</taxon>
        <taxon>Bacillariophycidae</taxon>
        <taxon>Bacillariales</taxon>
        <taxon>Bacillariaceae</taxon>
        <taxon>Pseudo-nitzschia</taxon>
    </lineage>
</organism>
<proteinExistence type="predicted"/>
<dbReference type="Proteomes" id="UP000291116">
    <property type="component" value="Unassembled WGS sequence"/>
</dbReference>
<feature type="compositionally biased region" description="Polar residues" evidence="1">
    <location>
        <begin position="393"/>
        <end position="419"/>
    </location>
</feature>
<feature type="compositionally biased region" description="Basic and acidic residues" evidence="1">
    <location>
        <begin position="1121"/>
        <end position="1135"/>
    </location>
</feature>
<feature type="compositionally biased region" description="Polar residues" evidence="1">
    <location>
        <begin position="796"/>
        <end position="806"/>
    </location>
</feature>
<feature type="region of interest" description="Disordered" evidence="1">
    <location>
        <begin position="716"/>
        <end position="735"/>
    </location>
</feature>
<reference evidence="2 3" key="1">
    <citation type="submission" date="2019-01" db="EMBL/GenBank/DDBJ databases">
        <authorList>
            <person name="Ferrante I. M."/>
        </authorList>
    </citation>
    <scope>NUCLEOTIDE SEQUENCE [LARGE SCALE GENOMIC DNA]</scope>
    <source>
        <strain evidence="2 3">B856</strain>
    </source>
</reference>
<feature type="compositionally biased region" description="Polar residues" evidence="1">
    <location>
        <begin position="565"/>
        <end position="580"/>
    </location>
</feature>
<keyword evidence="3" id="KW-1185">Reference proteome</keyword>
<evidence type="ECO:0000313" key="2">
    <source>
        <dbReference type="EMBL" id="VEU37096.1"/>
    </source>
</evidence>
<feature type="compositionally biased region" description="Polar residues" evidence="1">
    <location>
        <begin position="342"/>
        <end position="351"/>
    </location>
</feature>
<feature type="compositionally biased region" description="Polar residues" evidence="1">
    <location>
        <begin position="121"/>
        <end position="138"/>
    </location>
</feature>
<feature type="compositionally biased region" description="Basic and acidic residues" evidence="1">
    <location>
        <begin position="955"/>
        <end position="964"/>
    </location>
</feature>
<feature type="compositionally biased region" description="Basic and acidic residues" evidence="1">
    <location>
        <begin position="608"/>
        <end position="623"/>
    </location>
</feature>
<feature type="compositionally biased region" description="Basic and acidic residues" evidence="1">
    <location>
        <begin position="1153"/>
        <end position="1162"/>
    </location>
</feature>
<feature type="region of interest" description="Disordered" evidence="1">
    <location>
        <begin position="187"/>
        <end position="425"/>
    </location>
</feature>
<feature type="region of interest" description="Disordered" evidence="1">
    <location>
        <begin position="1"/>
        <end position="102"/>
    </location>
</feature>
<feature type="region of interest" description="Disordered" evidence="1">
    <location>
        <begin position="1103"/>
        <end position="1193"/>
    </location>
</feature>
<feature type="compositionally biased region" description="Basic and acidic residues" evidence="1">
    <location>
        <begin position="63"/>
        <end position="81"/>
    </location>
</feature>
<feature type="compositionally biased region" description="Polar residues" evidence="1">
    <location>
        <begin position="45"/>
        <end position="62"/>
    </location>
</feature>
<name>A0A448Z4V0_9STRA</name>
<feature type="compositionally biased region" description="Low complexity" evidence="1">
    <location>
        <begin position="697"/>
        <end position="709"/>
    </location>
</feature>
<feature type="region of interest" description="Disordered" evidence="1">
    <location>
        <begin position="1012"/>
        <end position="1054"/>
    </location>
</feature>
<feature type="compositionally biased region" description="Acidic residues" evidence="1">
    <location>
        <begin position="824"/>
        <end position="841"/>
    </location>
</feature>
<feature type="compositionally biased region" description="Polar residues" evidence="1">
    <location>
        <begin position="660"/>
        <end position="669"/>
    </location>
</feature>
<feature type="compositionally biased region" description="Pro residues" evidence="1">
    <location>
        <begin position="199"/>
        <end position="210"/>
    </location>
</feature>
<sequence>MVNNTMQERLARSRRQRSIAYAQQLKSSTSCETSSVGGGDKDNASVASAGSLSTTVTGNSASKLEERIRQQRLRNKVDRSRFSVNATSAAKPTKNEVVASPSPTRIANRRQRMIAISTKASMTNKMNRSNPSTPQTPKTPEASAFPFASSPCESSLYQSNEMEDYDGRHEPNSTGKITQKLKSFQRDLGTGPYANGRASPPPPPPPPLPEPTHVKHANKFKTWNDKNNQKHRGHDPDSFTSERQTSLDSASNRVGEHQYPSTAIQPQGGRVVVSRSPSAATRPNMQASFPSQQQLRSNRVVVPVESPYPSHQQFKGNHAVDSPSPSHKQFSGNNVGFPMDSPSPSRQQFRSNRVVVPAESPSSSQKQFVGGRVVVSRSPTTSSGSADSSYSSQQQKWNNTHSTNGAAYSRNSWSGNARTKVNESPKMQRSFSAAKFGSPHAKQATIGGRKSLESQVSMYKHMLKPVQKETETKKSHEKEAYGAIIETPEKSSVSSLHAMFNSQNATPLMPMNSTDARVRQSFGGLPSPGSGKSPSSIKSGSVVSSRFRPATETVAPQQQQQQQQYKNSLRVQTGPSASLAHSTPRSAPSPSPSHPVVASPWSQKHHARKDDPKSFENKNDSRVRQYYNSSWRVESPVNMPRQETQSSASKTPKYGDHNKPSSAVPSWQQRCKPRPIDHDVPDTPVRSNNVRALEPQTNVPKSNTPSSSSVVSFMYSQNKKPNENTPRRVEPNKVPASSIASLMYSQNAKPKDDLPKRNEPNDVPASSIVSLMYSQNNKPKDDVPKRVEPNDVPASSIVSLMYSQNSKADEETKGASEVAVDWPCDGDENTEQEAVEGEDVDETATDIIQEMLIDDISDVGKHTNVAENLGAGEMNQMVQELLHESSSQNKPWENDTKHSVVQTWQNRSSNPNDPSLSLPATEGANEVSKAPAIVESNDNHASSKNEVEQNVPSELEEKGHETSKEVPPVDSYSDSFIEEKKSGDLSIDEDKILGEKISEDPLEKYEISNEPVAPKNIPFYDDDSYISRGDTTSRGLGASESFKSASARSRTSATYNSEDMSVYVEDERIITKKEDKIISAQFEQMNLEVAVGEPNLTTAPALTVGATTPRAGGSGLPRLDPSPRDNDKYRLRYFEEAEASTPKANRSLIPSKKTPDVDDRGSGHSRKSVDNQVIDIWATSSASNDERDEAITFDETDKWLDCDPDIEDSMVVEDASVSSDVEDANKGTGDNKPTSDPGPTPLILKKPPQSLRSIEKEQQRKKATTIAMEAKKQPKQEVFDPFGIDGEEAEQLKIDTDDDLFSKNPDPFATQESFSPLQWSSETKKEEKSFASSPDEEIGYYNSPNSRLEI</sequence>
<feature type="compositionally biased region" description="Polar residues" evidence="1">
    <location>
        <begin position="238"/>
        <end position="252"/>
    </location>
</feature>
<evidence type="ECO:0000313" key="3">
    <source>
        <dbReference type="Proteomes" id="UP000291116"/>
    </source>
</evidence>
<feature type="region of interest" description="Disordered" evidence="1">
    <location>
        <begin position="745"/>
        <end position="841"/>
    </location>
</feature>
<dbReference type="OrthoDB" id="49550at2759"/>
<feature type="compositionally biased region" description="Low complexity" evidence="1">
    <location>
        <begin position="1044"/>
        <end position="1054"/>
    </location>
</feature>
<feature type="compositionally biased region" description="Low complexity" evidence="1">
    <location>
        <begin position="521"/>
        <end position="545"/>
    </location>
</feature>
<feature type="region of interest" description="Disordered" evidence="1">
    <location>
        <begin position="884"/>
        <end position="983"/>
    </location>
</feature>
<feature type="region of interest" description="Disordered" evidence="1">
    <location>
        <begin position="518"/>
        <end position="709"/>
    </location>
</feature>
<feature type="region of interest" description="Disordered" evidence="1">
    <location>
        <begin position="1206"/>
        <end position="1350"/>
    </location>
</feature>
<feature type="compositionally biased region" description="Low complexity" evidence="1">
    <location>
        <begin position="376"/>
        <end position="392"/>
    </location>
</feature>
<feature type="compositionally biased region" description="Polar residues" evidence="1">
    <location>
        <begin position="641"/>
        <end position="650"/>
    </location>
</feature>
<feature type="compositionally biased region" description="Polar residues" evidence="1">
    <location>
        <begin position="1310"/>
        <end position="1321"/>
    </location>
</feature>
<accession>A0A448Z4V0</accession>
<feature type="compositionally biased region" description="Polar residues" evidence="1">
    <location>
        <begin position="275"/>
        <end position="297"/>
    </location>
</feature>
<gene>
    <name evidence="2" type="ORF">PSNMU_V1.4_AUG-EV-PASAV3_0039720</name>
</gene>
<dbReference type="EMBL" id="CAACVS010000114">
    <property type="protein sequence ID" value="VEU37096.1"/>
    <property type="molecule type" value="Genomic_DNA"/>
</dbReference>
<feature type="compositionally biased region" description="Basic and acidic residues" evidence="1">
    <location>
        <begin position="1269"/>
        <end position="1278"/>
    </location>
</feature>
<protein>
    <submittedName>
        <fullName evidence="2">Uncharacterized protein</fullName>
    </submittedName>
</protein>
<feature type="compositionally biased region" description="Low complexity" evidence="1">
    <location>
        <begin position="908"/>
        <end position="919"/>
    </location>
</feature>
<feature type="compositionally biased region" description="Polar residues" evidence="1">
    <location>
        <begin position="767"/>
        <end position="777"/>
    </location>
</feature>
<feature type="compositionally biased region" description="Basic and acidic residues" evidence="1">
    <location>
        <begin position="749"/>
        <end position="760"/>
    </location>
</feature>
<feature type="compositionally biased region" description="Basic and acidic residues" evidence="1">
    <location>
        <begin position="778"/>
        <end position="789"/>
    </location>
</feature>
<feature type="region of interest" description="Disordered" evidence="1">
    <location>
        <begin position="121"/>
        <end position="153"/>
    </location>
</feature>
<feature type="compositionally biased region" description="Basic and acidic residues" evidence="1">
    <location>
        <begin position="937"/>
        <end position="947"/>
    </location>
</feature>
<feature type="compositionally biased region" description="Basic and acidic residues" evidence="1">
    <location>
        <begin position="720"/>
        <end position="731"/>
    </location>
</feature>
<feature type="compositionally biased region" description="Polar residues" evidence="1">
    <location>
        <begin position="24"/>
        <end position="35"/>
    </location>
</feature>